<feature type="transmembrane region" description="Helical" evidence="2">
    <location>
        <begin position="147"/>
        <end position="165"/>
    </location>
</feature>
<evidence type="ECO:0000313" key="4">
    <source>
        <dbReference type="Proteomes" id="UP000701853"/>
    </source>
</evidence>
<proteinExistence type="predicted"/>
<keyword evidence="2" id="KW-0812">Transmembrane</keyword>
<evidence type="ECO:0000313" key="3">
    <source>
        <dbReference type="EMBL" id="KAG8471798.1"/>
    </source>
</evidence>
<dbReference type="AlphaFoldDB" id="A0A8J5XNP1"/>
<reference evidence="3 4" key="1">
    <citation type="journal article" date="2021" name="bioRxiv">
        <title>The Gossypium anomalum genome as a resource for cotton improvement and evolutionary analysis of hybrid incompatibility.</title>
        <authorList>
            <person name="Grover C.E."/>
            <person name="Yuan D."/>
            <person name="Arick M.A."/>
            <person name="Miller E.R."/>
            <person name="Hu G."/>
            <person name="Peterson D.G."/>
            <person name="Wendel J.F."/>
            <person name="Udall J.A."/>
        </authorList>
    </citation>
    <scope>NUCLEOTIDE SEQUENCE [LARGE SCALE GENOMIC DNA]</scope>
    <source>
        <strain evidence="3">JFW-Udall</strain>
        <tissue evidence="3">Leaf</tissue>
    </source>
</reference>
<feature type="transmembrane region" description="Helical" evidence="2">
    <location>
        <begin position="91"/>
        <end position="111"/>
    </location>
</feature>
<accession>A0A8J5XNP1</accession>
<dbReference type="EMBL" id="JAHUZN010000013">
    <property type="protein sequence ID" value="KAG8471798.1"/>
    <property type="molecule type" value="Genomic_DNA"/>
</dbReference>
<evidence type="ECO:0000256" key="2">
    <source>
        <dbReference type="SAM" id="Phobius"/>
    </source>
</evidence>
<keyword evidence="2" id="KW-0472">Membrane</keyword>
<feature type="transmembrane region" description="Helical" evidence="2">
    <location>
        <begin position="59"/>
        <end position="79"/>
    </location>
</feature>
<gene>
    <name evidence="3" type="ORF">CXB51_036346</name>
</gene>
<sequence>MAREKVFVFFEKQNFVEKVVFDLEEGNYKVLEKPFGPMMAHKDHSNIQGLHYHDQPLDFLLVASLITYNLTFGGLNGLTMFMKLFIVGIRLFTVVLLSCLFALLISFFGFAARKAVFATAFIVTTVVSKFLTFMINVLIWDKHATPFGLVCLLFTLPGGVLYQQSVTGPPPHDSTASKQTGNASVNGEHEDNQDKKIPAIDYSISD</sequence>
<keyword evidence="2" id="KW-1133">Transmembrane helix</keyword>
<feature type="compositionally biased region" description="Polar residues" evidence="1">
    <location>
        <begin position="174"/>
        <end position="185"/>
    </location>
</feature>
<feature type="transmembrane region" description="Helical" evidence="2">
    <location>
        <begin position="117"/>
        <end position="140"/>
    </location>
</feature>
<dbReference type="Proteomes" id="UP000701853">
    <property type="component" value="Chromosome 13"/>
</dbReference>
<dbReference type="OrthoDB" id="1739192at2759"/>
<evidence type="ECO:0000256" key="1">
    <source>
        <dbReference type="SAM" id="MobiDB-lite"/>
    </source>
</evidence>
<protein>
    <submittedName>
        <fullName evidence="3">Uncharacterized protein</fullName>
    </submittedName>
</protein>
<feature type="region of interest" description="Disordered" evidence="1">
    <location>
        <begin position="167"/>
        <end position="206"/>
    </location>
</feature>
<organism evidence="3 4">
    <name type="scientific">Gossypium anomalum</name>
    <dbReference type="NCBI Taxonomy" id="47600"/>
    <lineage>
        <taxon>Eukaryota</taxon>
        <taxon>Viridiplantae</taxon>
        <taxon>Streptophyta</taxon>
        <taxon>Embryophyta</taxon>
        <taxon>Tracheophyta</taxon>
        <taxon>Spermatophyta</taxon>
        <taxon>Magnoliopsida</taxon>
        <taxon>eudicotyledons</taxon>
        <taxon>Gunneridae</taxon>
        <taxon>Pentapetalae</taxon>
        <taxon>rosids</taxon>
        <taxon>malvids</taxon>
        <taxon>Malvales</taxon>
        <taxon>Malvaceae</taxon>
        <taxon>Malvoideae</taxon>
        <taxon>Gossypium</taxon>
    </lineage>
</organism>
<keyword evidence="4" id="KW-1185">Reference proteome</keyword>
<comment type="caution">
    <text evidence="3">The sequence shown here is derived from an EMBL/GenBank/DDBJ whole genome shotgun (WGS) entry which is preliminary data.</text>
</comment>
<name>A0A8J5XNP1_9ROSI</name>
<feature type="compositionally biased region" description="Basic and acidic residues" evidence="1">
    <location>
        <begin position="187"/>
        <end position="198"/>
    </location>
</feature>